<dbReference type="KEGG" id="asau:88174756"/>
<reference evidence="5 6" key="1">
    <citation type="submission" date="2023-10" db="EMBL/GenBank/DDBJ databases">
        <title>Draft Genome Sequence of Candida saopaulonensis from a very Premature Infant with Sepsis.</title>
        <authorList>
            <person name="Ning Y."/>
            <person name="Dai R."/>
            <person name="Xiao M."/>
            <person name="Xu Y."/>
            <person name="Yan Q."/>
            <person name="Zhang L."/>
        </authorList>
    </citation>
    <scope>NUCLEOTIDE SEQUENCE [LARGE SCALE GENOMIC DNA]</scope>
    <source>
        <strain evidence="5 6">19XY460</strain>
    </source>
</reference>
<dbReference type="Proteomes" id="UP001338582">
    <property type="component" value="Chromosome 4"/>
</dbReference>
<protein>
    <recommendedName>
        <fullName evidence="7">Peroxisomal membrane protein PEX11</fullName>
    </recommendedName>
</protein>
<name>A0AAX4HCL2_9ASCO</name>
<evidence type="ECO:0000256" key="3">
    <source>
        <dbReference type="ARBA" id="ARBA00046271"/>
    </source>
</evidence>
<evidence type="ECO:0000256" key="1">
    <source>
        <dbReference type="ARBA" id="ARBA00023136"/>
    </source>
</evidence>
<accession>A0AAX4HCL2</accession>
<dbReference type="RefSeq" id="XP_062878723.1">
    <property type="nucleotide sequence ID" value="XM_063022653.1"/>
</dbReference>
<sequence length="298" mass="34994">MATATIIKPTSTPTREQLLRNIVQIVENEYNSGNKSVSAEKYEALLKFQAQQKAKREPQENAKANRDTRVQNPVKKNNWLARTEKLQPPPLPRPLYLPLFYKFEVPQVVDQSKKTRRPLRKQDWSFKRIEAVGLNVMETMANVLDNLHLLLKMPMFPQKLNRLLQHTNSVWVVILVFLIRKTISQLLNVLRRERKVKNEMAILELNCHNRQLLELDTQGNIFRRYQKVLKDLKFDKLMLLLELVGNMLDLAFNAIELYSLRVPKWLTSIMNVASMAMTVYRMNKDDEYVDDDISEDVF</sequence>
<dbReference type="Pfam" id="PF05648">
    <property type="entry name" value="PEX11"/>
    <property type="match status" value="1"/>
</dbReference>
<dbReference type="AlphaFoldDB" id="A0AAX4HCL2"/>
<comment type="subcellular location">
    <subcellularLocation>
        <location evidence="3">Peroxisome membrane</location>
    </subcellularLocation>
</comment>
<evidence type="ECO:0000256" key="4">
    <source>
        <dbReference type="SAM" id="MobiDB-lite"/>
    </source>
</evidence>
<proteinExistence type="predicted"/>
<evidence type="ECO:0008006" key="7">
    <source>
        <dbReference type="Google" id="ProtNLM"/>
    </source>
</evidence>
<gene>
    <name evidence="5" type="ORF">PUMCH_003693</name>
</gene>
<dbReference type="GO" id="GO:0016559">
    <property type="term" value="P:peroxisome fission"/>
    <property type="evidence" value="ECO:0007669"/>
    <property type="project" value="InterPro"/>
</dbReference>
<organism evidence="5 6">
    <name type="scientific">Australozyma saopauloensis</name>
    <dbReference type="NCBI Taxonomy" id="291208"/>
    <lineage>
        <taxon>Eukaryota</taxon>
        <taxon>Fungi</taxon>
        <taxon>Dikarya</taxon>
        <taxon>Ascomycota</taxon>
        <taxon>Saccharomycotina</taxon>
        <taxon>Pichiomycetes</taxon>
        <taxon>Metschnikowiaceae</taxon>
        <taxon>Australozyma</taxon>
    </lineage>
</organism>
<evidence type="ECO:0000256" key="2">
    <source>
        <dbReference type="ARBA" id="ARBA00023140"/>
    </source>
</evidence>
<evidence type="ECO:0000313" key="6">
    <source>
        <dbReference type="Proteomes" id="UP001338582"/>
    </source>
</evidence>
<feature type="region of interest" description="Disordered" evidence="4">
    <location>
        <begin position="50"/>
        <end position="69"/>
    </location>
</feature>
<dbReference type="GeneID" id="88174756"/>
<evidence type="ECO:0000313" key="5">
    <source>
        <dbReference type="EMBL" id="WPK26342.1"/>
    </source>
</evidence>
<keyword evidence="1" id="KW-0472">Membrane</keyword>
<keyword evidence="2" id="KW-0576">Peroxisome</keyword>
<dbReference type="InterPro" id="IPR008733">
    <property type="entry name" value="PEX11"/>
</dbReference>
<keyword evidence="6" id="KW-1185">Reference proteome</keyword>
<dbReference type="GO" id="GO:0005778">
    <property type="term" value="C:peroxisomal membrane"/>
    <property type="evidence" value="ECO:0007669"/>
    <property type="project" value="UniProtKB-SubCell"/>
</dbReference>
<feature type="compositionally biased region" description="Basic and acidic residues" evidence="4">
    <location>
        <begin position="54"/>
        <end position="69"/>
    </location>
</feature>
<dbReference type="EMBL" id="CP138897">
    <property type="protein sequence ID" value="WPK26342.1"/>
    <property type="molecule type" value="Genomic_DNA"/>
</dbReference>